<dbReference type="AlphaFoldDB" id="X0W3E5"/>
<dbReference type="EMBL" id="BARS01038019">
    <property type="protein sequence ID" value="GAG17857.1"/>
    <property type="molecule type" value="Genomic_DNA"/>
</dbReference>
<reference evidence="1" key="1">
    <citation type="journal article" date="2014" name="Front. Microbiol.">
        <title>High frequency of phylogenetically diverse reductive dehalogenase-homologous genes in deep subseafloor sedimentary metagenomes.</title>
        <authorList>
            <person name="Kawai M."/>
            <person name="Futagami T."/>
            <person name="Toyoda A."/>
            <person name="Takaki Y."/>
            <person name="Nishi S."/>
            <person name="Hori S."/>
            <person name="Arai W."/>
            <person name="Tsubouchi T."/>
            <person name="Morono Y."/>
            <person name="Uchiyama I."/>
            <person name="Ito T."/>
            <person name="Fujiyama A."/>
            <person name="Inagaki F."/>
            <person name="Takami H."/>
        </authorList>
    </citation>
    <scope>NUCLEOTIDE SEQUENCE</scope>
    <source>
        <strain evidence="1">Expedition CK06-06</strain>
    </source>
</reference>
<gene>
    <name evidence="1" type="ORF">S01H1_58217</name>
</gene>
<accession>X0W3E5</accession>
<comment type="caution">
    <text evidence="1">The sequence shown here is derived from an EMBL/GenBank/DDBJ whole genome shotgun (WGS) entry which is preliminary data.</text>
</comment>
<sequence>MNVHWSAEKSYLIEATRDINIDNHFLDSAKILNHDQNYSLSFAPTSRAFNLKSAVASYLDYEEIIPKEKYKIHGFKSLINYVIKTKNEK</sequence>
<organism evidence="1">
    <name type="scientific">marine sediment metagenome</name>
    <dbReference type="NCBI Taxonomy" id="412755"/>
    <lineage>
        <taxon>unclassified sequences</taxon>
        <taxon>metagenomes</taxon>
        <taxon>ecological metagenomes</taxon>
    </lineage>
</organism>
<evidence type="ECO:0000313" key="1">
    <source>
        <dbReference type="EMBL" id="GAG17857.1"/>
    </source>
</evidence>
<protein>
    <submittedName>
        <fullName evidence="1">Uncharacterized protein</fullName>
    </submittedName>
</protein>
<name>X0W3E5_9ZZZZ</name>
<proteinExistence type="predicted"/>